<accession>A0A172TAU7</accession>
<keyword evidence="2" id="KW-1185">Reference proteome</keyword>
<dbReference type="Proteomes" id="UP000077363">
    <property type="component" value="Chromosome"/>
</dbReference>
<dbReference type="AlphaFoldDB" id="A0A172TAU7"/>
<dbReference type="EMBL" id="CP011387">
    <property type="protein sequence ID" value="ANE44121.1"/>
    <property type="molecule type" value="Genomic_DNA"/>
</dbReference>
<evidence type="ECO:0000313" key="2">
    <source>
        <dbReference type="Proteomes" id="UP000077363"/>
    </source>
</evidence>
<gene>
    <name evidence="1" type="ORF">SU48_10435</name>
</gene>
<sequence>MQQSWQERLVAAGKRVMLGVSLVLMVGGSVQADVVPSSLYGLYQSLVRNSAQYYEIFEPDVFYMDTSDSETVTLTLDGGEYLFKATCDTDCDDVDLVIRDWNGRLVDSDFLDDSVPRVSGYFPQGRYTVKLNMESCDWDPCTAVLIYLKR</sequence>
<evidence type="ECO:0000313" key="1">
    <source>
        <dbReference type="EMBL" id="ANE44121.1"/>
    </source>
</evidence>
<reference evidence="1 2" key="1">
    <citation type="submission" date="2015-01" db="EMBL/GenBank/DDBJ databases">
        <title>Deinococcus puniceus/DY1/ whole genome sequencing.</title>
        <authorList>
            <person name="Kim M.K."/>
            <person name="Srinivasan S."/>
            <person name="Lee J.-J."/>
        </authorList>
    </citation>
    <scope>NUCLEOTIDE SEQUENCE [LARGE SCALE GENOMIC DNA]</scope>
    <source>
        <strain evidence="1 2">DY1</strain>
    </source>
</reference>
<dbReference type="KEGG" id="dpu:SU48_10435"/>
<dbReference type="OrthoDB" id="71876at2"/>
<name>A0A172TAU7_9DEIO</name>
<protein>
    <submittedName>
        <fullName evidence="1">Uncharacterized protein</fullName>
    </submittedName>
</protein>
<dbReference type="PATRIC" id="fig|1182568.3.peg.2168"/>
<organism evidence="1 2">
    <name type="scientific">Deinococcus puniceus</name>
    <dbReference type="NCBI Taxonomy" id="1182568"/>
    <lineage>
        <taxon>Bacteria</taxon>
        <taxon>Thermotogati</taxon>
        <taxon>Deinococcota</taxon>
        <taxon>Deinococci</taxon>
        <taxon>Deinococcales</taxon>
        <taxon>Deinococcaceae</taxon>
        <taxon>Deinococcus</taxon>
    </lineage>
</organism>
<proteinExistence type="predicted"/>
<dbReference type="RefSeq" id="WP_064015202.1">
    <property type="nucleotide sequence ID" value="NZ_CP011387.1"/>
</dbReference>
<dbReference type="STRING" id="1182568.SU48_10435"/>